<dbReference type="Pfam" id="PF13751">
    <property type="entry name" value="DDE_Tnp_1_6"/>
    <property type="match status" value="1"/>
</dbReference>
<protein>
    <submittedName>
        <fullName evidence="2">Transposase</fullName>
    </submittedName>
</protein>
<dbReference type="Proteomes" id="UP000013911">
    <property type="component" value="Unassembled WGS sequence"/>
</dbReference>
<evidence type="ECO:0000313" key="2">
    <source>
        <dbReference type="EMBL" id="EON73991.1"/>
    </source>
</evidence>
<organism evidence="2 3">
    <name type="scientific">Lysinibacillus sphaericus OT4b.31</name>
    <dbReference type="NCBI Taxonomy" id="1285586"/>
    <lineage>
        <taxon>Bacteria</taxon>
        <taxon>Bacillati</taxon>
        <taxon>Bacillota</taxon>
        <taxon>Bacilli</taxon>
        <taxon>Bacillales</taxon>
        <taxon>Bacillaceae</taxon>
        <taxon>Lysinibacillus</taxon>
    </lineage>
</organism>
<reference evidence="2 3" key="1">
    <citation type="submission" date="2013-04" db="EMBL/GenBank/DDBJ databases">
        <title>Draft genome of the heavy metal tolerant bacterium Lysinibacillus sphaericus strain OT4b.31.</title>
        <authorList>
            <person name="Pena-Montenegro T.D."/>
            <person name="Dussan J."/>
        </authorList>
    </citation>
    <scope>NUCLEOTIDE SEQUENCE [LARGE SCALE GENOMIC DNA]</scope>
    <source>
        <strain evidence="2 3">OT4b.31</strain>
    </source>
</reference>
<comment type="caution">
    <text evidence="2">The sequence shown here is derived from an EMBL/GenBank/DDBJ whole genome shotgun (WGS) entry which is preliminary data.</text>
</comment>
<proteinExistence type="predicted"/>
<dbReference type="PATRIC" id="fig|1285586.5.peg.1010"/>
<sequence>MPQSTRVTYSMTTKEDRRQYKSNPLRCASCPLLTPCTTSKDYRKIFERPIWALHVEEADHLHYQSDMKQIYASK</sequence>
<dbReference type="AlphaFoldDB" id="R7ZIV5"/>
<dbReference type="HOGENOM" id="CLU_203192_0_0_9"/>
<gene>
    <name evidence="2" type="ORF">H131_04989</name>
</gene>
<dbReference type="EMBL" id="AQPX01000008">
    <property type="protein sequence ID" value="EON73991.1"/>
    <property type="molecule type" value="Genomic_DNA"/>
</dbReference>
<feature type="domain" description="Transposase DDE" evidence="1">
    <location>
        <begin position="2"/>
        <end position="73"/>
    </location>
</feature>
<evidence type="ECO:0000313" key="3">
    <source>
        <dbReference type="Proteomes" id="UP000013911"/>
    </source>
</evidence>
<dbReference type="eggNOG" id="COG3039">
    <property type="taxonomic scope" value="Bacteria"/>
</dbReference>
<name>R7ZIV5_LYSSH</name>
<dbReference type="InterPro" id="IPR025668">
    <property type="entry name" value="Tnp_DDE_dom"/>
</dbReference>
<accession>R7ZIV5</accession>
<evidence type="ECO:0000259" key="1">
    <source>
        <dbReference type="Pfam" id="PF13751"/>
    </source>
</evidence>